<keyword evidence="4" id="KW-1185">Reference proteome</keyword>
<feature type="domain" description="DUF2786" evidence="1">
    <location>
        <begin position="194"/>
        <end position="232"/>
    </location>
</feature>
<protein>
    <recommendedName>
        <fullName evidence="5">DUF2786 domain-containing protein</fullName>
    </recommendedName>
</protein>
<dbReference type="InterPro" id="IPR055592">
    <property type="entry name" value="DUF7168"/>
</dbReference>
<dbReference type="EMBL" id="BOPH01000009">
    <property type="protein sequence ID" value="GIJ65785.1"/>
    <property type="molecule type" value="Genomic_DNA"/>
</dbReference>
<evidence type="ECO:0000259" key="1">
    <source>
        <dbReference type="Pfam" id="PF10979"/>
    </source>
</evidence>
<dbReference type="Pfam" id="PF10979">
    <property type="entry name" value="DUF2786"/>
    <property type="match status" value="1"/>
</dbReference>
<name>A0A8J4E841_9ACTN</name>
<comment type="caution">
    <text evidence="3">The sequence shown here is derived from an EMBL/GenBank/DDBJ whole genome shotgun (WGS) entry which is preliminary data.</text>
</comment>
<evidence type="ECO:0000259" key="2">
    <source>
        <dbReference type="Pfam" id="PF23771"/>
    </source>
</evidence>
<reference evidence="3" key="1">
    <citation type="submission" date="2021-01" db="EMBL/GenBank/DDBJ databases">
        <title>Whole genome shotgun sequence of Virgisporangium ochraceum NBRC 16418.</title>
        <authorList>
            <person name="Komaki H."/>
            <person name="Tamura T."/>
        </authorList>
    </citation>
    <scope>NUCLEOTIDE SEQUENCE</scope>
    <source>
        <strain evidence="3">NBRC 16418</strain>
    </source>
</reference>
<evidence type="ECO:0000313" key="3">
    <source>
        <dbReference type="EMBL" id="GIJ65785.1"/>
    </source>
</evidence>
<evidence type="ECO:0000313" key="4">
    <source>
        <dbReference type="Proteomes" id="UP000635606"/>
    </source>
</evidence>
<sequence length="419" mass="44365">MSAAETPYEYAAGVVSVASSAAVDPALAAVYAKDLATGLGMPGGTTVVNRALLAALGEAVDPVWRQGWQPVDLVRFARREHGPAAAGAMADGVAARMRAYSDAVVDPRWSAQVAEVWWTSDAEWLDGFGARLGVDRLAAVEAVVLVLRLLRQLGPIPVLIPPPGTVVGGVDPRVRGGRRAVVRPGASGDGVNTRTLDRIRGLLAKAESTTFPEEAETYTAKAQELMARHSIDAALIEAAARTTAEPAGVRIGVEAPYEMAKSMLLGEVARANRCRSVWSKALGACTVFGFPTDLELVELLYTSLLVQATAAMTAEGSRRDRHGRSSTRSFRMAFLTAYATRIGERLAGASDRAGREAAAELGSSLLPVLAARDEAVQESFHAAFPNLVYREVSVSNAEGYRSGRAAADRASLNPRRELS</sequence>
<dbReference type="AlphaFoldDB" id="A0A8J4E841"/>
<gene>
    <name evidence="3" type="ORF">Voc01_007020</name>
</gene>
<feature type="domain" description="DUF7168" evidence="2">
    <location>
        <begin position="261"/>
        <end position="360"/>
    </location>
</feature>
<proteinExistence type="predicted"/>
<dbReference type="InterPro" id="IPR024498">
    <property type="entry name" value="DUF2786"/>
</dbReference>
<dbReference type="Proteomes" id="UP000635606">
    <property type="component" value="Unassembled WGS sequence"/>
</dbReference>
<evidence type="ECO:0008006" key="5">
    <source>
        <dbReference type="Google" id="ProtNLM"/>
    </source>
</evidence>
<organism evidence="3 4">
    <name type="scientific">Virgisporangium ochraceum</name>
    <dbReference type="NCBI Taxonomy" id="65505"/>
    <lineage>
        <taxon>Bacteria</taxon>
        <taxon>Bacillati</taxon>
        <taxon>Actinomycetota</taxon>
        <taxon>Actinomycetes</taxon>
        <taxon>Micromonosporales</taxon>
        <taxon>Micromonosporaceae</taxon>
        <taxon>Virgisporangium</taxon>
    </lineage>
</organism>
<dbReference type="RefSeq" id="WP_203925786.1">
    <property type="nucleotide sequence ID" value="NZ_BOPH01000009.1"/>
</dbReference>
<accession>A0A8J4E841</accession>
<dbReference type="Pfam" id="PF23771">
    <property type="entry name" value="DUF7168"/>
    <property type="match status" value="1"/>
</dbReference>